<gene>
    <name evidence="6" type="ORF">C7379_106110</name>
</gene>
<dbReference type="Pfam" id="PF01784">
    <property type="entry name" value="DUF34_NIF3"/>
    <property type="match status" value="1"/>
</dbReference>
<dbReference type="GO" id="GO:0046872">
    <property type="term" value="F:metal ion binding"/>
    <property type="evidence" value="ECO:0007669"/>
    <property type="project" value="UniProtKB-KW"/>
</dbReference>
<keyword evidence="7" id="KW-1185">Reference proteome</keyword>
<feature type="binding site" evidence="5">
    <location>
        <position position="282"/>
    </location>
    <ligand>
        <name>a divalent metal cation</name>
        <dbReference type="ChEBI" id="CHEBI:60240"/>
        <label>1</label>
    </ligand>
</feature>
<protein>
    <recommendedName>
        <fullName evidence="3">GTP cyclohydrolase 1 type 2 homolog</fullName>
    </recommendedName>
</protein>
<evidence type="ECO:0000256" key="5">
    <source>
        <dbReference type="PIRSR" id="PIRSR602678-1"/>
    </source>
</evidence>
<dbReference type="NCBIfam" id="TIGR00486">
    <property type="entry name" value="YbgI_SA1388"/>
    <property type="match status" value="1"/>
</dbReference>
<evidence type="ECO:0000313" key="7">
    <source>
        <dbReference type="Proteomes" id="UP000245870"/>
    </source>
</evidence>
<dbReference type="EMBL" id="QENY01000006">
    <property type="protein sequence ID" value="PVX56538.1"/>
    <property type="molecule type" value="Genomic_DNA"/>
</dbReference>
<dbReference type="InterPro" id="IPR002678">
    <property type="entry name" value="DUF34/NIF3"/>
</dbReference>
<dbReference type="SUPFAM" id="SSF102705">
    <property type="entry name" value="NIF3 (NGG1p interacting factor 3)-like"/>
    <property type="match status" value="1"/>
</dbReference>
<dbReference type="AlphaFoldDB" id="A0A2U0UFY6"/>
<sequence>MWRYEARVGYECTQAREFVKLTKTGQPFVVSIYENGYLCTLKRIVNVKIKEVVSALERFAPLPLQADFDNAGLQVGLTEAEVSGALLCLDVTEQIVDEAVRLGCNLIVSHHPLIFRKLSCVCGADYVQRTVIKAIKNDVVIVSMHTNMDSAWGGVNCKIAEKMGLENLRFFGKQREVPVPGDDDRDRSVIVRGGDGVIGEFAKPMAADDFVTMLKRVFDVECLMANQLLRREIRKVAICGGAGSFLLGEAIGEGADAFVTGEMGYHDYFGHEQQIQIAVMGHYQSEQYTNEVFRDIVQNACPGVSCHMAKTNTNPIIYL</sequence>
<dbReference type="Gene3D" id="3.40.1390.30">
    <property type="entry name" value="NIF3 (NGG1p interacting factor 3)-like"/>
    <property type="match status" value="2"/>
</dbReference>
<evidence type="ECO:0000256" key="4">
    <source>
        <dbReference type="ARBA" id="ARBA00022723"/>
    </source>
</evidence>
<evidence type="ECO:0000256" key="3">
    <source>
        <dbReference type="ARBA" id="ARBA00022112"/>
    </source>
</evidence>
<feature type="binding site" evidence="5">
    <location>
        <position position="286"/>
    </location>
    <ligand>
        <name>a divalent metal cation</name>
        <dbReference type="ChEBI" id="CHEBI:60240"/>
        <label>1</label>
    </ligand>
</feature>
<organism evidence="6 7">
    <name type="scientific">Hallella colorans</name>
    <dbReference type="NCBI Taxonomy" id="1703337"/>
    <lineage>
        <taxon>Bacteria</taxon>
        <taxon>Pseudomonadati</taxon>
        <taxon>Bacteroidota</taxon>
        <taxon>Bacteroidia</taxon>
        <taxon>Bacteroidales</taxon>
        <taxon>Prevotellaceae</taxon>
        <taxon>Hallella</taxon>
    </lineage>
</organism>
<accession>A0A2U0UFY6</accession>
<feature type="binding site" evidence="5">
    <location>
        <position position="111"/>
    </location>
    <ligand>
        <name>a divalent metal cation</name>
        <dbReference type="ChEBI" id="CHEBI:60240"/>
        <label>1</label>
    </ligand>
</feature>
<evidence type="ECO:0000256" key="1">
    <source>
        <dbReference type="ARBA" id="ARBA00006964"/>
    </source>
</evidence>
<evidence type="ECO:0000313" key="6">
    <source>
        <dbReference type="EMBL" id="PVX56538.1"/>
    </source>
</evidence>
<comment type="similarity">
    <text evidence="1">Belongs to the GTP cyclohydrolase I type 2/NIF3 family.</text>
</comment>
<dbReference type="PANTHER" id="PTHR13799">
    <property type="entry name" value="NGG1 INTERACTING FACTOR 3"/>
    <property type="match status" value="1"/>
</dbReference>
<comment type="subunit">
    <text evidence="2">Homohexamer.</text>
</comment>
<comment type="caution">
    <text evidence="6">The sequence shown here is derived from an EMBL/GenBank/DDBJ whole genome shotgun (WGS) entry which is preliminary data.</text>
</comment>
<keyword evidence="4 5" id="KW-0479">Metal-binding</keyword>
<dbReference type="PANTHER" id="PTHR13799:SF14">
    <property type="entry name" value="GTP CYCLOHYDROLASE 1 TYPE 2 HOMOLOG"/>
    <property type="match status" value="1"/>
</dbReference>
<feature type="binding site" evidence="5">
    <location>
        <position position="110"/>
    </location>
    <ligand>
        <name>a divalent metal cation</name>
        <dbReference type="ChEBI" id="CHEBI:60240"/>
        <label>1</label>
    </ligand>
</feature>
<reference evidence="6 7" key="1">
    <citation type="submission" date="2018-05" db="EMBL/GenBank/DDBJ databases">
        <title>Genomic Encyclopedia of Type Strains, Phase IV (KMG-IV): sequencing the most valuable type-strain genomes for metagenomic binning, comparative biology and taxonomic classification.</title>
        <authorList>
            <person name="Goeker M."/>
        </authorList>
    </citation>
    <scope>NUCLEOTIDE SEQUENCE [LARGE SCALE GENOMIC DNA]</scope>
    <source>
        <strain evidence="6 7">DSM 100333</strain>
    </source>
</reference>
<feature type="binding site" evidence="5">
    <location>
        <position position="149"/>
    </location>
    <ligand>
        <name>a divalent metal cation</name>
        <dbReference type="ChEBI" id="CHEBI:60240"/>
        <label>1</label>
    </ligand>
</feature>
<dbReference type="FunFam" id="3.40.1390.30:FF:000001">
    <property type="entry name" value="GTP cyclohydrolase 1 type 2"/>
    <property type="match status" value="1"/>
</dbReference>
<evidence type="ECO:0000256" key="2">
    <source>
        <dbReference type="ARBA" id="ARBA00011643"/>
    </source>
</evidence>
<dbReference type="InterPro" id="IPR036069">
    <property type="entry name" value="DUF34/NIF3_sf"/>
</dbReference>
<dbReference type="GO" id="GO:0005737">
    <property type="term" value="C:cytoplasm"/>
    <property type="evidence" value="ECO:0007669"/>
    <property type="project" value="TreeGrafter"/>
</dbReference>
<name>A0A2U0UFY6_9BACT</name>
<dbReference type="Proteomes" id="UP000245870">
    <property type="component" value="Unassembled WGS sequence"/>
</dbReference>
<proteinExistence type="inferred from homology"/>